<dbReference type="PANTHER" id="PTHR30055">
    <property type="entry name" value="HTH-TYPE TRANSCRIPTIONAL REGULATOR RUTR"/>
    <property type="match status" value="1"/>
</dbReference>
<dbReference type="PRINTS" id="PR00455">
    <property type="entry name" value="HTHTETR"/>
</dbReference>
<feature type="domain" description="HTH tetR-type" evidence="6">
    <location>
        <begin position="20"/>
        <end position="79"/>
    </location>
</feature>
<evidence type="ECO:0000259" key="6">
    <source>
        <dbReference type="PROSITE" id="PS50977"/>
    </source>
</evidence>
<organism evidence="7 8">
    <name type="scientific">Nocardia neocaledoniensis</name>
    <dbReference type="NCBI Taxonomy" id="236511"/>
    <lineage>
        <taxon>Bacteria</taxon>
        <taxon>Bacillati</taxon>
        <taxon>Actinomycetota</taxon>
        <taxon>Actinomycetes</taxon>
        <taxon>Mycobacteriales</taxon>
        <taxon>Nocardiaceae</taxon>
        <taxon>Nocardia</taxon>
    </lineage>
</organism>
<evidence type="ECO:0000313" key="7">
    <source>
        <dbReference type="EMBL" id="PWV71031.1"/>
    </source>
</evidence>
<dbReference type="GO" id="GO:0000976">
    <property type="term" value="F:transcription cis-regulatory region binding"/>
    <property type="evidence" value="ECO:0007669"/>
    <property type="project" value="TreeGrafter"/>
</dbReference>
<evidence type="ECO:0000256" key="3">
    <source>
        <dbReference type="ARBA" id="ARBA00023163"/>
    </source>
</evidence>
<dbReference type="SUPFAM" id="SSF48498">
    <property type="entry name" value="Tetracyclin repressor-like, C-terminal domain"/>
    <property type="match status" value="1"/>
</dbReference>
<keyword evidence="8" id="KW-1185">Reference proteome</keyword>
<dbReference type="Gene3D" id="1.10.10.60">
    <property type="entry name" value="Homeodomain-like"/>
    <property type="match status" value="1"/>
</dbReference>
<feature type="DNA-binding region" description="H-T-H motif" evidence="4">
    <location>
        <begin position="42"/>
        <end position="61"/>
    </location>
</feature>
<sequence>MAAPQPESPTSSPRQARRKAATRKRIVDAAEELFAVDSEAVTVGQIAEAADVSVATVYQHFAGRDDVHLAVVERAVAAAQHHLLAAYRAEGPPMDRLIGTATAYLRFHLHSPRLFRMINMRQAGLGIGAPESPVALLLADQVEELIDQLAEVIAEGVADGSVREVDPVATARYLWGAMNGVFGLAVRPDRLRLDTTELLSTVVQGTLILVEGLAGRTIRDAEGRLDPAILGNARTQLTELLDSLPFTERPEGQLRSGAPADGSSV</sequence>
<dbReference type="AlphaFoldDB" id="A0A317N6Y1"/>
<dbReference type="PROSITE" id="PS50977">
    <property type="entry name" value="HTH_TETR_2"/>
    <property type="match status" value="1"/>
</dbReference>
<comment type="caution">
    <text evidence="7">The sequence shown here is derived from an EMBL/GenBank/DDBJ whole genome shotgun (WGS) entry which is preliminary data.</text>
</comment>
<dbReference type="SUPFAM" id="SSF46689">
    <property type="entry name" value="Homeodomain-like"/>
    <property type="match status" value="1"/>
</dbReference>
<feature type="region of interest" description="Disordered" evidence="5">
    <location>
        <begin position="1"/>
        <end position="21"/>
    </location>
</feature>
<keyword evidence="3" id="KW-0804">Transcription</keyword>
<name>A0A317N6Y1_9NOCA</name>
<dbReference type="Pfam" id="PF13305">
    <property type="entry name" value="TetR_C_33"/>
    <property type="match status" value="1"/>
</dbReference>
<evidence type="ECO:0000256" key="2">
    <source>
        <dbReference type="ARBA" id="ARBA00023125"/>
    </source>
</evidence>
<dbReference type="Pfam" id="PF00440">
    <property type="entry name" value="TetR_N"/>
    <property type="match status" value="1"/>
</dbReference>
<dbReference type="PANTHER" id="PTHR30055:SF234">
    <property type="entry name" value="HTH-TYPE TRANSCRIPTIONAL REGULATOR BETI"/>
    <property type="match status" value="1"/>
</dbReference>
<dbReference type="Proteomes" id="UP000246410">
    <property type="component" value="Unassembled WGS sequence"/>
</dbReference>
<evidence type="ECO:0000256" key="4">
    <source>
        <dbReference type="PROSITE-ProRule" id="PRU00335"/>
    </source>
</evidence>
<dbReference type="RefSeq" id="WP_110040137.1">
    <property type="nucleotide sequence ID" value="NZ_QGTL01000011.1"/>
</dbReference>
<dbReference type="Gene3D" id="1.10.357.10">
    <property type="entry name" value="Tetracycline Repressor, domain 2"/>
    <property type="match status" value="1"/>
</dbReference>
<dbReference type="GO" id="GO:0003700">
    <property type="term" value="F:DNA-binding transcription factor activity"/>
    <property type="evidence" value="ECO:0007669"/>
    <property type="project" value="TreeGrafter"/>
</dbReference>
<dbReference type="InterPro" id="IPR050109">
    <property type="entry name" value="HTH-type_TetR-like_transc_reg"/>
</dbReference>
<evidence type="ECO:0000313" key="8">
    <source>
        <dbReference type="Proteomes" id="UP000246410"/>
    </source>
</evidence>
<dbReference type="InterPro" id="IPR036271">
    <property type="entry name" value="Tet_transcr_reg_TetR-rel_C_sf"/>
</dbReference>
<keyword evidence="1" id="KW-0805">Transcription regulation</keyword>
<proteinExistence type="predicted"/>
<dbReference type="EMBL" id="QGTL01000011">
    <property type="protein sequence ID" value="PWV71031.1"/>
    <property type="molecule type" value="Genomic_DNA"/>
</dbReference>
<dbReference type="InterPro" id="IPR001647">
    <property type="entry name" value="HTH_TetR"/>
</dbReference>
<evidence type="ECO:0000256" key="5">
    <source>
        <dbReference type="SAM" id="MobiDB-lite"/>
    </source>
</evidence>
<dbReference type="InterPro" id="IPR025996">
    <property type="entry name" value="MT1864/Rv1816-like_C"/>
</dbReference>
<protein>
    <submittedName>
        <fullName evidence="7">TetR family transcriptional regulator</fullName>
    </submittedName>
</protein>
<keyword evidence="2 4" id="KW-0238">DNA-binding</keyword>
<evidence type="ECO:0000256" key="1">
    <source>
        <dbReference type="ARBA" id="ARBA00023015"/>
    </source>
</evidence>
<dbReference type="InterPro" id="IPR009057">
    <property type="entry name" value="Homeodomain-like_sf"/>
</dbReference>
<gene>
    <name evidence="7" type="ORF">DFR69_11120</name>
</gene>
<accession>A0A317N6Y1</accession>
<reference evidence="7 8" key="1">
    <citation type="submission" date="2018-05" db="EMBL/GenBank/DDBJ databases">
        <title>Genomic Encyclopedia of Type Strains, Phase IV (KMG-IV): sequencing the most valuable type-strain genomes for metagenomic binning, comparative biology and taxonomic classification.</title>
        <authorList>
            <person name="Goeker M."/>
        </authorList>
    </citation>
    <scope>NUCLEOTIDE SEQUENCE [LARGE SCALE GENOMIC DNA]</scope>
    <source>
        <strain evidence="7 8">DSM 44717</strain>
    </source>
</reference>